<keyword evidence="8" id="KW-1185">Reference proteome</keyword>
<evidence type="ECO:0000259" key="5">
    <source>
        <dbReference type="SMART" id="SM00895"/>
    </source>
</evidence>
<keyword evidence="1" id="KW-0560">Oxidoreductase</keyword>
<dbReference type="SUPFAM" id="SSF50475">
    <property type="entry name" value="FMN-binding split barrel"/>
    <property type="match status" value="1"/>
</dbReference>
<dbReference type="EMBL" id="BAABEO010000026">
    <property type="protein sequence ID" value="GAA3699850.1"/>
    <property type="molecule type" value="Genomic_DNA"/>
</dbReference>
<keyword evidence="3" id="KW-0238">DNA-binding</keyword>
<dbReference type="InterPro" id="IPR012349">
    <property type="entry name" value="Split_barrel_FMN-bd"/>
</dbReference>
<evidence type="ECO:0000313" key="8">
    <source>
        <dbReference type="Proteomes" id="UP001500752"/>
    </source>
</evidence>
<evidence type="ECO:0000256" key="2">
    <source>
        <dbReference type="ARBA" id="ARBA00023015"/>
    </source>
</evidence>
<sequence>MSLEEEQQNRLDSFRQAAGRFASGVTVVTTAHDGHVYGITATSFVSLSLNPLLVTVSINVHSPILDEIRGSGAFAINVLSNEQQDVSAYFARRGRGRSRGSFEEVGTHVETTGAPVVTGALSWFDCTVHTMLEGGDHTILVGEVKAAGGGTGEPLLYWSGNYRELSPAEEQAAQETALTDDIHRIADSLSAQLHLHGMSPAQLIDAQRAVEPEAAALAARDATKEQTAQLRVLVEEAERHTGDAARYNPLSLEFHARLGLLSGNPAIAASVNALNRPRESRYAADTTAERANRAVAAHKGILEAIESRDEDKARRLMMEHLGTVAAGIQC</sequence>
<dbReference type="Gene3D" id="2.30.110.10">
    <property type="entry name" value="Electron Transport, Fmn-binding Protein, Chain A"/>
    <property type="match status" value="1"/>
</dbReference>
<dbReference type="SUPFAM" id="SSF48008">
    <property type="entry name" value="GntR ligand-binding domain-like"/>
    <property type="match status" value="1"/>
</dbReference>
<dbReference type="InterPro" id="IPR008920">
    <property type="entry name" value="TF_FadR/GntR_C"/>
</dbReference>
<comment type="caution">
    <text evidence="7">The sequence shown here is derived from an EMBL/GenBank/DDBJ whole genome shotgun (WGS) entry which is preliminary data.</text>
</comment>
<dbReference type="Pfam" id="PF07729">
    <property type="entry name" value="FCD"/>
    <property type="match status" value="1"/>
</dbReference>
<dbReference type="PANTHER" id="PTHR30466">
    <property type="entry name" value="FLAVIN REDUCTASE"/>
    <property type="match status" value="1"/>
</dbReference>
<evidence type="ECO:0000256" key="3">
    <source>
        <dbReference type="ARBA" id="ARBA00023125"/>
    </source>
</evidence>
<dbReference type="Gene3D" id="1.20.120.530">
    <property type="entry name" value="GntR ligand-binding domain-like"/>
    <property type="match status" value="1"/>
</dbReference>
<feature type="domain" description="GntR C-terminal" evidence="5">
    <location>
        <begin position="202"/>
        <end position="323"/>
    </location>
</feature>
<protein>
    <recommendedName>
        <fullName evidence="9">Flavin reductase</fullName>
    </recommendedName>
</protein>
<name>A0ABP7D5R6_9MICC</name>
<reference evidence="8" key="1">
    <citation type="journal article" date="2019" name="Int. J. Syst. Evol. Microbiol.">
        <title>The Global Catalogue of Microorganisms (GCM) 10K type strain sequencing project: providing services to taxonomists for standard genome sequencing and annotation.</title>
        <authorList>
            <consortium name="The Broad Institute Genomics Platform"/>
            <consortium name="The Broad Institute Genome Sequencing Center for Infectious Disease"/>
            <person name="Wu L."/>
            <person name="Ma J."/>
        </authorList>
    </citation>
    <scope>NUCLEOTIDE SEQUENCE [LARGE SCALE GENOMIC DNA]</scope>
    <source>
        <strain evidence="8">JCM 30742</strain>
    </source>
</reference>
<dbReference type="InterPro" id="IPR050268">
    <property type="entry name" value="NADH-dep_flavin_reductase"/>
</dbReference>
<evidence type="ECO:0000256" key="1">
    <source>
        <dbReference type="ARBA" id="ARBA00023002"/>
    </source>
</evidence>
<dbReference type="PANTHER" id="PTHR30466:SF1">
    <property type="entry name" value="FMN REDUCTASE (NADH) RUTF"/>
    <property type="match status" value="1"/>
</dbReference>
<dbReference type="RefSeq" id="WP_345153768.1">
    <property type="nucleotide sequence ID" value="NZ_BAABEO010000026.1"/>
</dbReference>
<evidence type="ECO:0000313" key="7">
    <source>
        <dbReference type="EMBL" id="GAA3699850.1"/>
    </source>
</evidence>
<proteinExistence type="predicted"/>
<dbReference type="Proteomes" id="UP001500752">
    <property type="component" value="Unassembled WGS sequence"/>
</dbReference>
<keyword evidence="4" id="KW-0804">Transcription</keyword>
<dbReference type="SMART" id="SM00903">
    <property type="entry name" value="Flavin_Reduct"/>
    <property type="match status" value="1"/>
</dbReference>
<accession>A0ABP7D5R6</accession>
<evidence type="ECO:0000256" key="4">
    <source>
        <dbReference type="ARBA" id="ARBA00023163"/>
    </source>
</evidence>
<evidence type="ECO:0008006" key="9">
    <source>
        <dbReference type="Google" id="ProtNLM"/>
    </source>
</evidence>
<organism evidence="7 8">
    <name type="scientific">Arthrobacter ginkgonis</name>
    <dbReference type="NCBI Taxonomy" id="1630594"/>
    <lineage>
        <taxon>Bacteria</taxon>
        <taxon>Bacillati</taxon>
        <taxon>Actinomycetota</taxon>
        <taxon>Actinomycetes</taxon>
        <taxon>Micrococcales</taxon>
        <taxon>Micrococcaceae</taxon>
        <taxon>Arthrobacter</taxon>
    </lineage>
</organism>
<evidence type="ECO:0000259" key="6">
    <source>
        <dbReference type="SMART" id="SM00903"/>
    </source>
</evidence>
<feature type="domain" description="Flavin reductase like" evidence="6">
    <location>
        <begin position="18"/>
        <end position="164"/>
    </location>
</feature>
<keyword evidence="2" id="KW-0805">Transcription regulation</keyword>
<dbReference type="InterPro" id="IPR011711">
    <property type="entry name" value="GntR_C"/>
</dbReference>
<dbReference type="InterPro" id="IPR002563">
    <property type="entry name" value="Flavin_Rdtase-like_dom"/>
</dbReference>
<dbReference type="Pfam" id="PF01613">
    <property type="entry name" value="Flavin_Reduct"/>
    <property type="match status" value="1"/>
</dbReference>
<gene>
    <name evidence="7" type="ORF">GCM10023081_40830</name>
</gene>
<dbReference type="SMART" id="SM00895">
    <property type="entry name" value="FCD"/>
    <property type="match status" value="1"/>
</dbReference>